<keyword evidence="6 13" id="KW-0812">Transmembrane</keyword>
<name>A0A9B0U8C2_CHRAS</name>
<evidence type="ECO:0000256" key="4">
    <source>
        <dbReference type="ARBA" id="ARBA00022475"/>
    </source>
</evidence>
<dbReference type="InterPro" id="IPR000725">
    <property type="entry name" value="Olfact_rcpt"/>
</dbReference>
<dbReference type="GO" id="GO:0004984">
    <property type="term" value="F:olfactory receptor activity"/>
    <property type="evidence" value="ECO:0007669"/>
    <property type="project" value="InterPro"/>
</dbReference>
<dbReference type="PRINTS" id="PR00245">
    <property type="entry name" value="OLFACTORYR"/>
</dbReference>
<feature type="transmembrane region" description="Helical" evidence="13">
    <location>
        <begin position="195"/>
        <end position="217"/>
    </location>
</feature>
<evidence type="ECO:0000256" key="11">
    <source>
        <dbReference type="ARBA" id="ARBA00023170"/>
    </source>
</evidence>
<dbReference type="SUPFAM" id="SSF81321">
    <property type="entry name" value="Family A G protein-coupled receptor-like"/>
    <property type="match status" value="1"/>
</dbReference>
<dbReference type="RefSeq" id="XP_006874555.1">
    <property type="nucleotide sequence ID" value="XM_006874493.1"/>
</dbReference>
<evidence type="ECO:0000256" key="10">
    <source>
        <dbReference type="ARBA" id="ARBA00023136"/>
    </source>
</evidence>
<dbReference type="PRINTS" id="PR00237">
    <property type="entry name" value="GPCRRHODOPSN"/>
</dbReference>
<evidence type="ECO:0000256" key="7">
    <source>
        <dbReference type="ARBA" id="ARBA00022725"/>
    </source>
</evidence>
<keyword evidence="9" id="KW-0297">G-protein coupled receptor</keyword>
<comment type="function">
    <text evidence="1">Odorant receptor.</text>
</comment>
<dbReference type="PROSITE" id="PS50262">
    <property type="entry name" value="G_PROTEIN_RECEP_F1_2"/>
    <property type="match status" value="1"/>
</dbReference>
<dbReference type="OrthoDB" id="6151005at2759"/>
<dbReference type="FunFam" id="1.10.1220.70:FF:000001">
    <property type="entry name" value="Olfactory receptor"/>
    <property type="match status" value="1"/>
</dbReference>
<keyword evidence="10 13" id="KW-0472">Membrane</keyword>
<dbReference type="FunFam" id="1.20.1070.10:FF:000037">
    <property type="entry name" value="Olfactory receptor"/>
    <property type="match status" value="1"/>
</dbReference>
<dbReference type="InterPro" id="IPR017452">
    <property type="entry name" value="GPCR_Rhodpsn_7TM"/>
</dbReference>
<feature type="transmembrane region" description="Helical" evidence="13">
    <location>
        <begin position="59"/>
        <end position="85"/>
    </location>
</feature>
<dbReference type="GO" id="GO:0005886">
    <property type="term" value="C:plasma membrane"/>
    <property type="evidence" value="ECO:0007669"/>
    <property type="project" value="UniProtKB-SubCell"/>
</dbReference>
<evidence type="ECO:0000313" key="16">
    <source>
        <dbReference type="RefSeq" id="XP_006874555.1"/>
    </source>
</evidence>
<proteinExistence type="inferred from homology"/>
<dbReference type="GO" id="GO:0004930">
    <property type="term" value="F:G protein-coupled receptor activity"/>
    <property type="evidence" value="ECO:0007669"/>
    <property type="project" value="UniProtKB-KW"/>
</dbReference>
<evidence type="ECO:0000256" key="2">
    <source>
        <dbReference type="ARBA" id="ARBA00004651"/>
    </source>
</evidence>
<evidence type="ECO:0000259" key="14">
    <source>
        <dbReference type="PROSITE" id="PS50262"/>
    </source>
</evidence>
<dbReference type="InterPro" id="IPR050516">
    <property type="entry name" value="Olfactory_GPCR"/>
</dbReference>
<comment type="similarity">
    <text evidence="3">Belongs to the G-protein coupled receptor 1 family.</text>
</comment>
<feature type="transmembrane region" description="Helical" evidence="13">
    <location>
        <begin position="269"/>
        <end position="289"/>
    </location>
</feature>
<keyword evidence="12" id="KW-0807">Transducer</keyword>
<organism evidence="15 16">
    <name type="scientific">Chrysochloris asiatica</name>
    <name type="common">Cape golden mole</name>
    <dbReference type="NCBI Taxonomy" id="185453"/>
    <lineage>
        <taxon>Eukaryota</taxon>
        <taxon>Metazoa</taxon>
        <taxon>Chordata</taxon>
        <taxon>Craniata</taxon>
        <taxon>Vertebrata</taxon>
        <taxon>Euteleostomi</taxon>
        <taxon>Mammalia</taxon>
        <taxon>Eutheria</taxon>
        <taxon>Afrotheria</taxon>
        <taxon>Chrysochloridae</taxon>
        <taxon>Chrysochlorinae</taxon>
        <taxon>Chrysochloris</taxon>
    </lineage>
</organism>
<evidence type="ECO:0000256" key="12">
    <source>
        <dbReference type="ARBA" id="ARBA00023224"/>
    </source>
</evidence>
<keyword evidence="8 13" id="KW-1133">Transmembrane helix</keyword>
<evidence type="ECO:0000256" key="3">
    <source>
        <dbReference type="ARBA" id="ARBA00010663"/>
    </source>
</evidence>
<feature type="transmembrane region" description="Helical" evidence="13">
    <location>
        <begin position="21"/>
        <end position="47"/>
    </location>
</feature>
<sequence length="313" mass="35175">MCNSTIVTEFLLTGFSDVWEIRILLTMLFLLMYVATIMGNFLVITVITIDQSLHTPMYFFLRNLSVLDMCFISVTVPKACVVFLLNNRVISKVGCAAQIFLVFLCAAVEFLLLTIMAHDRYVAICQPLHYHVVMNPRVCVQMTLASVISGVVYAGVHTGNTFRLSFCQSNVIHQFFCDIPSLLKLSCSDTLGNEIGILVSAMVIGGGCFSFITISYIRIFSTVSKLPTRERGKAFSTCIPHILIFMVFLSSGVVIYLKPTSNSLPVQDMIMSMFYSIVPPLLNPIIYSLRNKQIKEAIRRIIRTVTQFKKTIR</sequence>
<feature type="transmembrane region" description="Helical" evidence="13">
    <location>
        <begin position="97"/>
        <end position="117"/>
    </location>
</feature>
<dbReference type="GeneID" id="102815159"/>
<keyword evidence="15" id="KW-1185">Reference proteome</keyword>
<feature type="transmembrane region" description="Helical" evidence="13">
    <location>
        <begin position="238"/>
        <end position="257"/>
    </location>
</feature>
<dbReference type="AlphaFoldDB" id="A0A9B0U8C2"/>
<comment type="subcellular location">
    <subcellularLocation>
        <location evidence="2">Cell membrane</location>
        <topology evidence="2">Multi-pass membrane protein</topology>
    </subcellularLocation>
</comment>
<accession>A0A9B0U8C2</accession>
<dbReference type="InterPro" id="IPR000276">
    <property type="entry name" value="GPCR_Rhodpsn"/>
</dbReference>
<dbReference type="CDD" id="cd15227">
    <property type="entry name" value="7tmA_OR14-like"/>
    <property type="match status" value="1"/>
</dbReference>
<dbReference type="Proteomes" id="UP000504623">
    <property type="component" value="Unplaced"/>
</dbReference>
<evidence type="ECO:0000256" key="5">
    <source>
        <dbReference type="ARBA" id="ARBA00022606"/>
    </source>
</evidence>
<evidence type="ECO:0000313" key="15">
    <source>
        <dbReference type="Proteomes" id="UP000504623"/>
    </source>
</evidence>
<evidence type="ECO:0000256" key="6">
    <source>
        <dbReference type="ARBA" id="ARBA00022692"/>
    </source>
</evidence>
<keyword evidence="11" id="KW-0675">Receptor</keyword>
<dbReference type="PANTHER" id="PTHR26452">
    <property type="entry name" value="OLFACTORY RECEPTOR"/>
    <property type="match status" value="1"/>
</dbReference>
<evidence type="ECO:0000256" key="13">
    <source>
        <dbReference type="SAM" id="Phobius"/>
    </source>
</evidence>
<dbReference type="Gene3D" id="1.20.1070.10">
    <property type="entry name" value="Rhodopsin 7-helix transmembrane proteins"/>
    <property type="match status" value="1"/>
</dbReference>
<gene>
    <name evidence="16" type="primary">LOC102815159</name>
</gene>
<evidence type="ECO:0000256" key="1">
    <source>
        <dbReference type="ARBA" id="ARBA00002936"/>
    </source>
</evidence>
<dbReference type="Pfam" id="PF13853">
    <property type="entry name" value="7tm_4"/>
    <property type="match status" value="1"/>
</dbReference>
<reference evidence="16" key="1">
    <citation type="submission" date="2025-08" db="UniProtKB">
        <authorList>
            <consortium name="RefSeq"/>
        </authorList>
    </citation>
    <scope>IDENTIFICATION</scope>
    <source>
        <tissue evidence="16">Spleen</tissue>
    </source>
</reference>
<feature type="domain" description="G-protein coupled receptors family 1 profile" evidence="14">
    <location>
        <begin position="39"/>
        <end position="287"/>
    </location>
</feature>
<keyword evidence="7" id="KW-0552">Olfaction</keyword>
<evidence type="ECO:0000256" key="9">
    <source>
        <dbReference type="ARBA" id="ARBA00023040"/>
    </source>
</evidence>
<keyword evidence="4" id="KW-1003">Cell membrane</keyword>
<keyword evidence="5" id="KW-0716">Sensory transduction</keyword>
<protein>
    <submittedName>
        <fullName evidence="16">Olfactory receptor 14C36-like</fullName>
    </submittedName>
</protein>
<evidence type="ECO:0000256" key="8">
    <source>
        <dbReference type="ARBA" id="ARBA00022989"/>
    </source>
</evidence>